<keyword evidence="4" id="KW-0507">mRNA processing</keyword>
<reference evidence="15 16" key="1">
    <citation type="submission" date="2016-08" db="EMBL/GenBank/DDBJ databases">
        <authorList>
            <consortium name="Lentinula edodes genome sequencing consortium"/>
            <person name="Sakamoto Y."/>
            <person name="Nakade K."/>
            <person name="Sato S."/>
            <person name="Yoshida Y."/>
            <person name="Miyazaki K."/>
            <person name="Natsume S."/>
            <person name="Konno N."/>
        </authorList>
    </citation>
    <scope>NUCLEOTIDE SEQUENCE [LARGE SCALE GENOMIC DNA]</scope>
    <source>
        <strain evidence="15 16">NBRC 111202</strain>
    </source>
</reference>
<dbReference type="SUPFAM" id="SSF52540">
    <property type="entry name" value="P-loop containing nucleoside triphosphate hydrolases"/>
    <property type="match status" value="1"/>
</dbReference>
<gene>
    <name evidence="15" type="ORF">LENED_012490</name>
</gene>
<dbReference type="GO" id="GO:0071014">
    <property type="term" value="C:post-mRNA release spliceosomal complex"/>
    <property type="evidence" value="ECO:0007669"/>
    <property type="project" value="UniProtKB-ARBA"/>
</dbReference>
<comment type="caution">
    <text evidence="15">The sequence shown here is derived from an EMBL/GenBank/DDBJ whole genome shotgun (WGS) entry which is preliminary data.</text>
</comment>
<dbReference type="InterPro" id="IPR048333">
    <property type="entry name" value="HA2_WH"/>
</dbReference>
<dbReference type="PROSITE" id="PS00455">
    <property type="entry name" value="AMP_BINDING"/>
    <property type="match status" value="1"/>
</dbReference>
<evidence type="ECO:0000259" key="13">
    <source>
        <dbReference type="PROSITE" id="PS51192"/>
    </source>
</evidence>
<sequence length="1651" mass="182917">MYTTSLGKQVGYSIRFEDMTEAGTTFLKYMTDGMLLREAMNDKELSRYSTIILDEAHERTLATDILMGLLKNLAKRRKDLKIIVMSATLDAVKFQSYFSLHDSAAGEEPSPAPLFKVPGRTHPVEIFYTQEPEPDYVEAAIRTVLMIHRAEDPGDILLFLTGEEEIEDACRKIKLEADDLLNTDPSSVGPLMCVPLYSSLPPQQQQRIFDAAPKPSQEGYPPGRKVVVSTNIAETSLTIDGIVYVVDPGFSKQKVYNPRIRVESLLVSPISKASAQQRAGRAGRTRPGKCFRLYTEKDFISELEEQTHPEILRSNLANAVLELAKLGIKDLVRFDYLDAPAPETLMRALELLNYLAALDDEGELTALGGVMAEFPLDPQLAKMLIVSPEFKVSNEILTITAMLSIPNVWLRPPNQRAAADQAKAMLTVPEGDHLTMLNVFNNYSQNKHDRNWAWNNFLSARALAQAENVRAQLLRTMEKYDIDVISLEDEKKRNLDKHDRNWAWNNFLSARALAQAENVRAQLLRTMEKYDIDVISLEDEKKRNLGIRQALTCGFFMHVAHKEGEKGSYLTVKDNQVVALHPSCGLDSQPEWVLFNDQLQIHTSHICLPPLLLVTAGITAYELVYNHKHSVPTVKRETIVISPSHMFRAPIIPIFSRAPSWEAEHRSLPPTADSLGDESQLNLPDLLDFNLEHNPDFPLYVYPNADSSTTEIKAREFVRAAHRVGNIVRGNSEPGDIIAIVANADAILYTALITGIMKAGLVPFPISPRNSSAALLHLLRKTCTHRILMTQITLRGVVEGLKAELHMVDPTYELSIEEVPSLQDAYPHLGREVAGDPFTPINPVFSPKDSDKGLYLHSSGSTGFPKPILFTHQIIKDDASLLYIRKMREVSHNPLNGTFGLPTFHMMGFCFQILFPLYGLITTGVFAPTVTKADAVPVAGTAETVLEAAKVVKPTCMITPPTFFNSWAQSDDAVEFFRTMRSLSFGGGPIAPRVAESLIVRGVPVSAGFGGTEFGVVSEFRVDNADTWQYFEFRDGTNIRWVPQGDGTYEAQFLTSKSHHVAVENLADVRGYATSDLFKPHPTIPNLWKIVGRIDDVIIHSNGEKTVPAPIETIVSASPLVNGVVMFGRQRDQPGIMLEPIPGYSIDVKNDDEISKFRNLVWPAIEEGNKIAPSFSRIFKEMILVVNPDKPLPRVGKGTVAKKAALTLYEAEINKLYDAVESNSGGDSIEPPRSWNASDIESWLINQISDILSTEAPSVTADLFEQGVDSLSSTILRLRLLSDDISAYRCHRSTGNIGAQLLESLLLKDSVVRVYALNRPSTRASMYERHRARFEDKALDISLLSSPKLVFLSGETSHGDLGLPEGVLGELRQNLTLIMHNAWRLDFNLSLASFEAHVKGSRVLMDLGRSSRHSYSIRFLFTSSIASTQSWDAQSLGPYPEEVVMDAKYAVGGGYGESKYVTERILAKSGLQATSFRIGQVTGGAPNGAWAITDWVPIIVKSSLSLGVLPDAFGVVSWVPMDAVCNAILDVGFTSETAPMAVNIVHPKSVSWTCVFQNVRAALIEQKHLSPDALPLVPYHDWVAAVLKYAKNPTEADTQNIPAVKLLEFYTQQAAIDDALRQSNRSAMESAGLTQLNLFAIINWKAVELSR</sequence>
<dbReference type="InterPro" id="IPR001650">
    <property type="entry name" value="Helicase_C-like"/>
</dbReference>
<dbReference type="GO" id="GO:0000390">
    <property type="term" value="P:spliceosomal complex disassembly"/>
    <property type="evidence" value="ECO:0007669"/>
    <property type="project" value="UniProtKB-ARBA"/>
</dbReference>
<organism evidence="15 16">
    <name type="scientific">Lentinula edodes</name>
    <name type="common">Shiitake mushroom</name>
    <name type="synonym">Lentinus edodes</name>
    <dbReference type="NCBI Taxonomy" id="5353"/>
    <lineage>
        <taxon>Eukaryota</taxon>
        <taxon>Fungi</taxon>
        <taxon>Dikarya</taxon>
        <taxon>Basidiomycota</taxon>
        <taxon>Agaricomycotina</taxon>
        <taxon>Agaricomycetes</taxon>
        <taxon>Agaricomycetidae</taxon>
        <taxon>Agaricales</taxon>
        <taxon>Marasmiineae</taxon>
        <taxon>Omphalotaceae</taxon>
        <taxon>Lentinula</taxon>
    </lineage>
</organism>
<feature type="domain" description="Helicase C-terminal" evidence="14">
    <location>
        <begin position="140"/>
        <end position="327"/>
    </location>
</feature>
<dbReference type="InterPro" id="IPR002464">
    <property type="entry name" value="DNA/RNA_helicase_DEAH_CS"/>
</dbReference>
<evidence type="ECO:0000256" key="3">
    <source>
        <dbReference type="ARBA" id="ARBA00022553"/>
    </source>
</evidence>
<dbReference type="GO" id="GO:0003723">
    <property type="term" value="F:RNA binding"/>
    <property type="evidence" value="ECO:0007669"/>
    <property type="project" value="TreeGrafter"/>
</dbReference>
<dbReference type="InterPro" id="IPR000873">
    <property type="entry name" value="AMP-dep_synth/lig_dom"/>
</dbReference>
<dbReference type="InterPro" id="IPR011709">
    <property type="entry name" value="DEAD-box_helicase_OB_fold"/>
</dbReference>
<comment type="catalytic activity">
    <reaction evidence="10">
        <text>ATP + H2O = ADP + phosphate + H(+)</text>
        <dbReference type="Rhea" id="RHEA:13065"/>
        <dbReference type="ChEBI" id="CHEBI:15377"/>
        <dbReference type="ChEBI" id="CHEBI:15378"/>
        <dbReference type="ChEBI" id="CHEBI:30616"/>
        <dbReference type="ChEBI" id="CHEBI:43474"/>
        <dbReference type="ChEBI" id="CHEBI:456216"/>
        <dbReference type="EC" id="3.6.4.13"/>
    </reaction>
</comment>
<feature type="domain" description="Helicase ATP-binding" evidence="13">
    <location>
        <begin position="1"/>
        <end position="107"/>
    </location>
</feature>
<keyword evidence="12" id="KW-0175">Coiled coil</keyword>
<dbReference type="PANTHER" id="PTHR18934:SF109">
    <property type="entry name" value="ATP-DEPENDENT RNA HELICASE DHX15 HOMOLOG"/>
    <property type="match status" value="1"/>
</dbReference>
<dbReference type="SMART" id="SM00490">
    <property type="entry name" value="HELICc"/>
    <property type="match status" value="1"/>
</dbReference>
<accession>A0A1Q3ET23</accession>
<keyword evidence="8" id="KW-0067">ATP-binding</keyword>
<dbReference type="SUPFAM" id="SSF51735">
    <property type="entry name" value="NAD(P)-binding Rossmann-fold domains"/>
    <property type="match status" value="1"/>
</dbReference>
<dbReference type="EC" id="3.6.4.13" evidence="1"/>
<evidence type="ECO:0000256" key="10">
    <source>
        <dbReference type="ARBA" id="ARBA00047984"/>
    </source>
</evidence>
<dbReference type="InterPro" id="IPR042099">
    <property type="entry name" value="ANL_N_sf"/>
</dbReference>
<dbReference type="Gene3D" id="3.40.50.720">
    <property type="entry name" value="NAD(P)-binding Rossmann-like Domain"/>
    <property type="match status" value="1"/>
</dbReference>
<evidence type="ECO:0000256" key="2">
    <source>
        <dbReference type="ARBA" id="ARBA00022450"/>
    </source>
</evidence>
<evidence type="ECO:0000256" key="9">
    <source>
        <dbReference type="ARBA" id="ARBA00023187"/>
    </source>
</evidence>
<dbReference type="Pfam" id="PF23562">
    <property type="entry name" value="AMP-binding_C_3"/>
    <property type="match status" value="1"/>
</dbReference>
<comment type="function">
    <text evidence="11">Pre-mRNA processing factor involved in disassembly of spliceosomes after the release of mature mRNA.</text>
</comment>
<keyword evidence="2" id="KW-0596">Phosphopantetheine</keyword>
<dbReference type="Gene3D" id="3.40.50.300">
    <property type="entry name" value="P-loop containing nucleotide triphosphate hydrolases"/>
    <property type="match status" value="2"/>
</dbReference>
<dbReference type="Pfam" id="PF07993">
    <property type="entry name" value="NAD_binding_4"/>
    <property type="match status" value="1"/>
</dbReference>
<keyword evidence="6 15" id="KW-0378">Hydrolase</keyword>
<evidence type="ECO:0000256" key="12">
    <source>
        <dbReference type="SAM" id="Coils"/>
    </source>
</evidence>
<evidence type="ECO:0000256" key="5">
    <source>
        <dbReference type="ARBA" id="ARBA00022741"/>
    </source>
</evidence>
<keyword evidence="3" id="KW-0597">Phosphoprotein</keyword>
<proteinExistence type="predicted"/>
<dbReference type="PROSITE" id="PS00690">
    <property type="entry name" value="DEAH_ATP_HELICASE"/>
    <property type="match status" value="1"/>
</dbReference>
<dbReference type="InterPro" id="IPR013120">
    <property type="entry name" value="FAR_NAD-bd"/>
</dbReference>
<dbReference type="GO" id="GO:0016787">
    <property type="term" value="F:hydrolase activity"/>
    <property type="evidence" value="ECO:0007669"/>
    <property type="project" value="UniProtKB-KW"/>
</dbReference>
<evidence type="ECO:0000256" key="6">
    <source>
        <dbReference type="ARBA" id="ARBA00022801"/>
    </source>
</evidence>
<keyword evidence="16" id="KW-1185">Reference proteome</keyword>
<protein>
    <recommendedName>
        <fullName evidence="1">RNA helicase</fullName>
        <ecNumber evidence="1">3.6.4.13</ecNumber>
    </recommendedName>
</protein>
<keyword evidence="7" id="KW-0347">Helicase</keyword>
<dbReference type="CDD" id="cd18791">
    <property type="entry name" value="SF2_C_RHA"/>
    <property type="match status" value="1"/>
</dbReference>
<dbReference type="PANTHER" id="PTHR18934">
    <property type="entry name" value="ATP-DEPENDENT RNA HELICASE"/>
    <property type="match status" value="1"/>
</dbReference>
<dbReference type="Pfam" id="PF00271">
    <property type="entry name" value="Helicase_C"/>
    <property type="match status" value="1"/>
</dbReference>
<dbReference type="InterPro" id="IPR036291">
    <property type="entry name" value="NAD(P)-bd_dom_sf"/>
</dbReference>
<reference evidence="15 16" key="2">
    <citation type="submission" date="2017-02" db="EMBL/GenBank/DDBJ databases">
        <title>A genome survey and senescence transcriptome analysis in Lentinula edodes.</title>
        <authorList>
            <person name="Sakamoto Y."/>
            <person name="Nakade K."/>
            <person name="Sato S."/>
            <person name="Yoshida Y."/>
            <person name="Miyazaki K."/>
            <person name="Natsume S."/>
            <person name="Konno N."/>
        </authorList>
    </citation>
    <scope>NUCLEOTIDE SEQUENCE [LARGE SCALE GENOMIC DNA]</scope>
    <source>
        <strain evidence="15 16">NBRC 111202</strain>
    </source>
</reference>
<dbReference type="FunFam" id="3.40.50.300:FF:000007">
    <property type="entry name" value="Pre-mRNA-splicing factor ATP-dependent RNA helicase"/>
    <property type="match status" value="1"/>
</dbReference>
<dbReference type="Gene3D" id="3.40.50.12780">
    <property type="entry name" value="N-terminal domain of ligase-like"/>
    <property type="match status" value="1"/>
</dbReference>
<evidence type="ECO:0000256" key="7">
    <source>
        <dbReference type="ARBA" id="ARBA00022806"/>
    </source>
</evidence>
<dbReference type="Gene3D" id="1.20.120.1080">
    <property type="match status" value="1"/>
</dbReference>
<dbReference type="GO" id="GO:0003724">
    <property type="term" value="F:RNA helicase activity"/>
    <property type="evidence" value="ECO:0007669"/>
    <property type="project" value="UniProtKB-EC"/>
</dbReference>
<dbReference type="InterPro" id="IPR014001">
    <property type="entry name" value="Helicase_ATP-bd"/>
</dbReference>
<evidence type="ECO:0000313" key="16">
    <source>
        <dbReference type="Proteomes" id="UP000188533"/>
    </source>
</evidence>
<dbReference type="FunFam" id="1.20.120.1080:FF:000003">
    <property type="entry name" value="Pre-mRNA-splicing factor ATP-dependent RNA helicase PRP43"/>
    <property type="match status" value="1"/>
</dbReference>
<dbReference type="Proteomes" id="UP000188533">
    <property type="component" value="Unassembled WGS sequence"/>
</dbReference>
<feature type="coiled-coil region" evidence="12">
    <location>
        <begin position="463"/>
        <end position="540"/>
    </location>
</feature>
<dbReference type="SUPFAM" id="SSF56801">
    <property type="entry name" value="Acetyl-CoA synthetase-like"/>
    <property type="match status" value="1"/>
</dbReference>
<dbReference type="PROSITE" id="PS51194">
    <property type="entry name" value="HELICASE_CTER"/>
    <property type="match status" value="1"/>
</dbReference>
<evidence type="ECO:0000256" key="1">
    <source>
        <dbReference type="ARBA" id="ARBA00012552"/>
    </source>
</evidence>
<dbReference type="InterPro" id="IPR027417">
    <property type="entry name" value="P-loop_NTPase"/>
</dbReference>
<evidence type="ECO:0000256" key="8">
    <source>
        <dbReference type="ARBA" id="ARBA00022840"/>
    </source>
</evidence>
<keyword evidence="9" id="KW-0508">mRNA splicing</keyword>
<evidence type="ECO:0000313" key="15">
    <source>
        <dbReference type="EMBL" id="GAW10244.1"/>
    </source>
</evidence>
<dbReference type="Pfam" id="PF04408">
    <property type="entry name" value="WHD_HA2"/>
    <property type="match status" value="1"/>
</dbReference>
<dbReference type="SMART" id="SM00847">
    <property type="entry name" value="HA2"/>
    <property type="match status" value="1"/>
</dbReference>
<dbReference type="Pfam" id="PF21010">
    <property type="entry name" value="HA2_C"/>
    <property type="match status" value="1"/>
</dbReference>
<dbReference type="PROSITE" id="PS51192">
    <property type="entry name" value="HELICASE_ATP_BIND_1"/>
    <property type="match status" value="1"/>
</dbReference>
<dbReference type="InterPro" id="IPR007502">
    <property type="entry name" value="Helicase-assoc_dom"/>
</dbReference>
<keyword evidence="5" id="KW-0547">Nucleotide-binding</keyword>
<dbReference type="STRING" id="5353.A0A1Q3ET23"/>
<name>A0A1Q3ET23_LENED</name>
<dbReference type="InterPro" id="IPR020845">
    <property type="entry name" value="AMP-binding_CS"/>
</dbReference>
<evidence type="ECO:0000256" key="4">
    <source>
        <dbReference type="ARBA" id="ARBA00022664"/>
    </source>
</evidence>
<dbReference type="EMBL" id="BDGU01001605">
    <property type="protein sequence ID" value="GAW10244.1"/>
    <property type="molecule type" value="Genomic_DNA"/>
</dbReference>
<evidence type="ECO:0000256" key="11">
    <source>
        <dbReference type="ARBA" id="ARBA00055599"/>
    </source>
</evidence>
<evidence type="ECO:0000259" key="14">
    <source>
        <dbReference type="PROSITE" id="PS51194"/>
    </source>
</evidence>
<dbReference type="GO" id="GO:0005524">
    <property type="term" value="F:ATP binding"/>
    <property type="evidence" value="ECO:0007669"/>
    <property type="project" value="UniProtKB-KW"/>
</dbReference>
<dbReference type="Pfam" id="PF07717">
    <property type="entry name" value="OB_NTP_bind"/>
    <property type="match status" value="1"/>
</dbReference>
<dbReference type="Pfam" id="PF00501">
    <property type="entry name" value="AMP-binding"/>
    <property type="match status" value="1"/>
</dbReference>